<reference evidence="2" key="2">
    <citation type="submission" date="2012-03" db="EMBL/GenBank/DDBJ databases">
        <title>The complete genome sequence of the pioneer microbe on fresh volcanic deposit, Leptospirillum ferrooxidans strain C2-3.</title>
        <authorList>
            <person name="Fujimura R."/>
            <person name="Sato Y."/>
            <person name="Nishizawa T."/>
            <person name="Nanba K."/>
            <person name="Oshima K."/>
            <person name="Hattori M."/>
            <person name="Kamijo T."/>
            <person name="Ohta H."/>
        </authorList>
    </citation>
    <scope>NUCLEOTIDE SEQUENCE [LARGE SCALE GENOMIC DNA]</scope>
    <source>
        <strain evidence="2">C2-3</strain>
    </source>
</reference>
<evidence type="ECO:0000313" key="1">
    <source>
        <dbReference type="EMBL" id="BAM06073.1"/>
    </source>
</evidence>
<dbReference type="OrthoDB" id="4119964at2"/>
<dbReference type="InterPro" id="IPR021352">
    <property type="entry name" value="DUF2971"/>
</dbReference>
<dbReference type="EMBL" id="AP012342">
    <property type="protein sequence ID" value="BAM06073.1"/>
    <property type="molecule type" value="Genomic_DNA"/>
</dbReference>
<dbReference type="Proteomes" id="UP000007382">
    <property type="component" value="Chromosome"/>
</dbReference>
<proteinExistence type="predicted"/>
<dbReference type="Pfam" id="PF11185">
    <property type="entry name" value="DUF2971"/>
    <property type="match status" value="1"/>
</dbReference>
<accession>I0ILC4</accession>
<protein>
    <recommendedName>
        <fullName evidence="3">DUF2971 domain-containing protein</fullName>
    </recommendedName>
</protein>
<dbReference type="AlphaFoldDB" id="I0ILC4"/>
<organism evidence="1 2">
    <name type="scientific">Leptospirillum ferrooxidans (strain C2-3)</name>
    <dbReference type="NCBI Taxonomy" id="1162668"/>
    <lineage>
        <taxon>Bacteria</taxon>
        <taxon>Pseudomonadati</taxon>
        <taxon>Nitrospirota</taxon>
        <taxon>Nitrospiria</taxon>
        <taxon>Nitrospirales</taxon>
        <taxon>Nitrospiraceae</taxon>
        <taxon>Leptospirillum</taxon>
    </lineage>
</organism>
<dbReference type="HOGENOM" id="CLU_050666_2_1_0"/>
<evidence type="ECO:0008006" key="3">
    <source>
        <dbReference type="Google" id="ProtNLM"/>
    </source>
</evidence>
<reference evidence="1 2" key="1">
    <citation type="journal article" date="2012" name="J. Bacteriol.">
        <title>Complete Genome Sequence of Leptospirillum ferrooxidans Strain C2-3, Isolated from a Fresh Volcanic Ash Deposit on the Island of Miyake, Japan.</title>
        <authorList>
            <person name="Fujimura R."/>
            <person name="Sato Y."/>
            <person name="Nishizawa T."/>
            <person name="Oshima K."/>
            <person name="Kim S.-W."/>
            <person name="Hattori M."/>
            <person name="Kamijo T."/>
            <person name="Ohta H."/>
        </authorList>
    </citation>
    <scope>NUCLEOTIDE SEQUENCE [LARGE SCALE GENOMIC DNA]</scope>
    <source>
        <strain evidence="1 2">C2-3</strain>
    </source>
</reference>
<dbReference type="eggNOG" id="ENOG5032XU7">
    <property type="taxonomic scope" value="Bacteria"/>
</dbReference>
<gene>
    <name evidence="1" type="ordered locus">LFE_0351</name>
</gene>
<sequence>MDPNMKECASQGNIYRYFSFNEQDRCDLEKFATWAAADPPQKETLLNYLNLIGHKKNHRLVYLLTNKKLYRTTPSGFNDPYDCLVEFDPKVKDTDLLKWFRLYHGNQAFDSEEWQNCRGKLGGRAEEYLTNNNSIDPEHRQPIIDLLKFTLQKLVNRSRVVCFSEKGNNLLMWAHYAGKHEGYCLKFCSEILKSKNKLIGFYPIEYSDSRPLINLSGNEINNMKLAQKILLSKSNHWKYEEEVRLIWNNREEYFDFQVESLTGIVFGAKMPLECQKGFQFLVETLNESDTGIKIECAELDPRKYEVNLRAFNKESS</sequence>
<evidence type="ECO:0000313" key="2">
    <source>
        <dbReference type="Proteomes" id="UP000007382"/>
    </source>
</evidence>
<name>I0ILC4_LEPFC</name>
<dbReference type="RefSeq" id="WP_014448566.1">
    <property type="nucleotide sequence ID" value="NC_017094.1"/>
</dbReference>
<dbReference type="STRING" id="1162668.LFE_0351"/>
<dbReference type="PATRIC" id="fig|1162668.3.peg.410"/>
<dbReference type="KEGG" id="lfc:LFE_0351"/>
<keyword evidence="2" id="KW-1185">Reference proteome</keyword>